<evidence type="ECO:0000313" key="4">
    <source>
        <dbReference type="EMBL" id="TFD95417.1"/>
    </source>
</evidence>
<evidence type="ECO:0000259" key="2">
    <source>
        <dbReference type="Pfam" id="PF12904"/>
    </source>
</evidence>
<gene>
    <name evidence="4" type="ORF">E2605_13460</name>
</gene>
<dbReference type="PANTHER" id="PTHR37836">
    <property type="entry name" value="LMO1036 PROTEIN"/>
    <property type="match status" value="1"/>
</dbReference>
<evidence type="ECO:0000256" key="1">
    <source>
        <dbReference type="SAM" id="SignalP"/>
    </source>
</evidence>
<dbReference type="Pfam" id="PF13204">
    <property type="entry name" value="Apiosidase"/>
    <property type="match status" value="1"/>
</dbReference>
<accession>A0A4Y8KYB0</accession>
<dbReference type="STRING" id="1121485.GCA_000426485_01516"/>
<name>A0A4Y8KYB0_9BACT</name>
<dbReference type="OrthoDB" id="59486at2"/>
<dbReference type="PANTHER" id="PTHR37836:SF3">
    <property type="entry name" value="ENDOGLUCANASE"/>
    <property type="match status" value="1"/>
</dbReference>
<comment type="caution">
    <text evidence="4">The sequence shown here is derived from an EMBL/GenBank/DDBJ whole genome shotgun (WGS) entry which is preliminary data.</text>
</comment>
<evidence type="ECO:0000259" key="3">
    <source>
        <dbReference type="Pfam" id="PF13204"/>
    </source>
</evidence>
<keyword evidence="5" id="KW-1185">Reference proteome</keyword>
<dbReference type="InterPro" id="IPR025277">
    <property type="entry name" value="Apiosidase-like_cat_dom"/>
</dbReference>
<dbReference type="InterPro" id="IPR017853">
    <property type="entry name" value="GH"/>
</dbReference>
<dbReference type="SUPFAM" id="SSF51445">
    <property type="entry name" value="(Trans)glycosidases"/>
    <property type="match status" value="1"/>
</dbReference>
<dbReference type="AlphaFoldDB" id="A0A4Y8KYB0"/>
<feature type="signal peptide" evidence="1">
    <location>
        <begin position="1"/>
        <end position="22"/>
    </location>
</feature>
<dbReference type="Proteomes" id="UP000297861">
    <property type="component" value="Unassembled WGS sequence"/>
</dbReference>
<feature type="domain" description="Apiosidase-like catalytic" evidence="3">
    <location>
        <begin position="42"/>
        <end position="373"/>
    </location>
</feature>
<protein>
    <submittedName>
        <fullName evidence="4">DUF4038 domain-containing protein</fullName>
    </submittedName>
</protein>
<organism evidence="4 5">
    <name type="scientific">Dysgonomonas capnocytophagoides</name>
    <dbReference type="NCBI Taxonomy" id="45254"/>
    <lineage>
        <taxon>Bacteria</taxon>
        <taxon>Pseudomonadati</taxon>
        <taxon>Bacteroidota</taxon>
        <taxon>Bacteroidia</taxon>
        <taxon>Bacteroidales</taxon>
        <taxon>Dysgonomonadaceae</taxon>
        <taxon>Dysgonomonas</taxon>
    </lineage>
</organism>
<sequence>MKFITKHIVLFFALAASLSITAQDNNKKKKEKPWDNGRLIVSDNKRYLQHANGKPFFWLGETAWLLPSRSNRDEVDFLMSEVQKNDYNVLQISVLHTIPAMNVYGHEALPNGFDFKNIDQKGQYNYWKHVDYIVERAQKNGIYVGIVCVWGSPVNEKLMTVEDAKRYGTFLVERYKKYPNIIWFIGGDIRGDVQPEVWQTLAKTIRAQDAEHLMTFHPRGRTSSTTWFNHEDWLDFNMFQSGHRRYGQRFGDGDYPIEENTEEDNWRFVESSLAVSPHKPVIDGEPAYEDIPHGLHNFGERYWQAEDVRRYAYWSVFAGSFGHTYGHNSTMQMLRPGYLASFGAKKPWWDALHDPGCLQMKYLKKLMLAFPFTERIPDQSIIADTNGKQYERVIATRGNDYILVYNYTSRLTKIDMTKISGTKKKAWWYSPLDGHTEFIGEFDNGSKDFINDSGYRAGNDWVLIITDATKTYVEDNLQEKK</sequence>
<feature type="chain" id="PRO_5021369063" evidence="1">
    <location>
        <begin position="23"/>
        <end position="481"/>
    </location>
</feature>
<evidence type="ECO:0000313" key="5">
    <source>
        <dbReference type="Proteomes" id="UP000297861"/>
    </source>
</evidence>
<dbReference type="Pfam" id="PF12904">
    <property type="entry name" value="Collagen_bind_2"/>
    <property type="match status" value="1"/>
</dbReference>
<keyword evidence="1" id="KW-0732">Signal</keyword>
<dbReference type="EMBL" id="SOML01000008">
    <property type="protein sequence ID" value="TFD95417.1"/>
    <property type="molecule type" value="Genomic_DNA"/>
</dbReference>
<feature type="domain" description="Putative collagen-binding" evidence="2">
    <location>
        <begin position="376"/>
        <end position="465"/>
    </location>
</feature>
<dbReference type="Gene3D" id="3.20.20.80">
    <property type="entry name" value="Glycosidases"/>
    <property type="match status" value="1"/>
</dbReference>
<dbReference type="InterPro" id="IPR024749">
    <property type="entry name" value="Collagen-bd_put"/>
</dbReference>
<proteinExistence type="predicted"/>
<reference evidence="4 5" key="1">
    <citation type="submission" date="2019-03" db="EMBL/GenBank/DDBJ databases">
        <title>San Antonio Military Medical Center submission to MRSN (WRAIR), pending publication.</title>
        <authorList>
            <person name="Blyth D.M."/>
            <person name="Mccarthy S.L."/>
            <person name="Schall S.E."/>
            <person name="Stam J.A."/>
            <person name="Ong A.C."/>
            <person name="Mcgann P.T."/>
        </authorList>
    </citation>
    <scope>NUCLEOTIDE SEQUENCE [LARGE SCALE GENOMIC DNA]</scope>
    <source>
        <strain evidence="4 5">MRSN571793</strain>
    </source>
</reference>
<dbReference type="RefSeq" id="WP_134436839.1">
    <property type="nucleotide sequence ID" value="NZ_SOML01000008.1"/>
</dbReference>